<evidence type="ECO:0000313" key="6">
    <source>
        <dbReference type="Proteomes" id="UP000800981"/>
    </source>
</evidence>
<keyword evidence="6" id="KW-1185">Reference proteome</keyword>
<proteinExistence type="predicted"/>
<accession>A0ABX0GTR9</accession>
<evidence type="ECO:0000256" key="2">
    <source>
        <dbReference type="ARBA" id="ARBA00023034"/>
    </source>
</evidence>
<sequence>MLLAEELLLLGLDPAKGTVVNSARQYVKVGLSGALVAELALAGQVELRDRRFVPIGGQPDDPLLRDVLAALAQPKGRRSKDQVRRLDKAAGGVWDRVVARLADGGVVRREPRSLLRSERYPVRDLAARAEVLDRVRAAAASDRELDPRTAVLLALSGPCRLLEVVAPDRSTRKHARTRIDAATAQTPVAPVVKAVIQDVQVAVAAAATAAGAAAAASG</sequence>
<keyword evidence="3" id="KW-0446">Lipid-binding</keyword>
<keyword evidence="2" id="KW-0333">Golgi apparatus</keyword>
<evidence type="ECO:0000256" key="3">
    <source>
        <dbReference type="ARBA" id="ARBA00023121"/>
    </source>
</evidence>
<protein>
    <submittedName>
        <fullName evidence="5">GPP34 family phosphoprotein</fullName>
    </submittedName>
</protein>
<dbReference type="RefSeq" id="WP_166278442.1">
    <property type="nucleotide sequence ID" value="NZ_JAANNP010000001.1"/>
</dbReference>
<gene>
    <name evidence="5" type="ORF">G9H71_04560</name>
</gene>
<dbReference type="Proteomes" id="UP000800981">
    <property type="component" value="Unassembled WGS sequence"/>
</dbReference>
<name>A0ABX0GTR9_9ACTN</name>
<evidence type="ECO:0000313" key="5">
    <source>
        <dbReference type="EMBL" id="NHC13049.1"/>
    </source>
</evidence>
<evidence type="ECO:0000256" key="1">
    <source>
        <dbReference type="ARBA" id="ARBA00004255"/>
    </source>
</evidence>
<comment type="subcellular location">
    <subcellularLocation>
        <location evidence="1">Golgi apparatus membrane</location>
        <topology evidence="1">Peripheral membrane protein</topology>
        <orientation evidence="1">Cytoplasmic side</orientation>
    </subcellularLocation>
</comment>
<dbReference type="InterPro" id="IPR008628">
    <property type="entry name" value="GPP34-like"/>
</dbReference>
<evidence type="ECO:0000256" key="4">
    <source>
        <dbReference type="ARBA" id="ARBA00023136"/>
    </source>
</evidence>
<keyword evidence="4" id="KW-0472">Membrane</keyword>
<dbReference type="Gene3D" id="1.10.3630.10">
    <property type="entry name" value="yeast vps74-n-term truncation variant domain like"/>
    <property type="match status" value="1"/>
</dbReference>
<dbReference type="EMBL" id="JAANNP010000001">
    <property type="protein sequence ID" value="NHC13049.1"/>
    <property type="molecule type" value="Genomic_DNA"/>
</dbReference>
<comment type="caution">
    <text evidence="5">The sequence shown here is derived from an EMBL/GenBank/DDBJ whole genome shotgun (WGS) entry which is preliminary data.</text>
</comment>
<organism evidence="5 6">
    <name type="scientific">Motilibacter deserti</name>
    <dbReference type="NCBI Taxonomy" id="2714956"/>
    <lineage>
        <taxon>Bacteria</taxon>
        <taxon>Bacillati</taxon>
        <taxon>Actinomycetota</taxon>
        <taxon>Actinomycetes</taxon>
        <taxon>Motilibacterales</taxon>
        <taxon>Motilibacteraceae</taxon>
        <taxon>Motilibacter</taxon>
    </lineage>
</organism>
<reference evidence="5 6" key="1">
    <citation type="submission" date="2020-03" db="EMBL/GenBank/DDBJ databases">
        <title>Two novel Motilibacter sp.</title>
        <authorList>
            <person name="Liu S."/>
        </authorList>
    </citation>
    <scope>NUCLEOTIDE SEQUENCE [LARGE SCALE GENOMIC DNA]</scope>
    <source>
        <strain evidence="5 6">E257</strain>
    </source>
</reference>
<dbReference type="Pfam" id="PF05719">
    <property type="entry name" value="GPP34"/>
    <property type="match status" value="1"/>
</dbReference>
<dbReference type="InterPro" id="IPR038261">
    <property type="entry name" value="GPP34-like_sf"/>
</dbReference>